<evidence type="ECO:0000313" key="1">
    <source>
        <dbReference type="EMBL" id="MCX2836653.1"/>
    </source>
</evidence>
<organism evidence="1 2">
    <name type="scientific">Salinimicrobium profundisediminis</name>
    <dbReference type="NCBI Taxonomy" id="2994553"/>
    <lineage>
        <taxon>Bacteria</taxon>
        <taxon>Pseudomonadati</taxon>
        <taxon>Bacteroidota</taxon>
        <taxon>Flavobacteriia</taxon>
        <taxon>Flavobacteriales</taxon>
        <taxon>Flavobacteriaceae</taxon>
        <taxon>Salinimicrobium</taxon>
    </lineage>
</organism>
<dbReference type="EMBL" id="JAPJDA010000001">
    <property type="protein sequence ID" value="MCX2836653.1"/>
    <property type="molecule type" value="Genomic_DNA"/>
</dbReference>
<protein>
    <recommendedName>
        <fullName evidence="3">Carboxypeptidase-like regulatory domain-containing protein</fullName>
    </recommendedName>
</protein>
<reference evidence="1" key="1">
    <citation type="submission" date="2022-11" db="EMBL/GenBank/DDBJ databases">
        <title>Salinimicrobium profundisediminis sp. nov., isolated from deep-sea sediment of the Mariana Trench.</title>
        <authorList>
            <person name="Fu H."/>
        </authorList>
    </citation>
    <scope>NUCLEOTIDE SEQUENCE</scope>
    <source>
        <strain evidence="1">MT39</strain>
    </source>
</reference>
<sequence>MFLLLPLQAQERSPVQGIVKNNDSLLKNVHINNVSSGKFSVSGEQGLFQLKIKTGDTLVLSHVGMNDLISFIKAEDLQKSPLFFQMIENSQELGEVVIDENSEINAVSLGIIPKKIEKLSMNERRLETAGDFKFIHLLGLLGGSLEIDPILNAINGRTKKLKRNIRIEKEQRNIAFLEIHYKPYMLETMQLTSGEVTLLIDFALEKKELQALLDEKNDAAIKLFLHDCWFHLSKRMESSN</sequence>
<name>A0A9X3CTX6_9FLAO</name>
<comment type="caution">
    <text evidence="1">The sequence shown here is derived from an EMBL/GenBank/DDBJ whole genome shotgun (WGS) entry which is preliminary data.</text>
</comment>
<dbReference type="RefSeq" id="WP_266067827.1">
    <property type="nucleotide sequence ID" value="NZ_JAPJDA010000001.1"/>
</dbReference>
<keyword evidence="2" id="KW-1185">Reference proteome</keyword>
<dbReference type="AlphaFoldDB" id="A0A9X3CTX6"/>
<gene>
    <name evidence="1" type="ORF">OQ279_00695</name>
</gene>
<dbReference type="Proteomes" id="UP001148482">
    <property type="component" value="Unassembled WGS sequence"/>
</dbReference>
<proteinExistence type="predicted"/>
<evidence type="ECO:0000313" key="2">
    <source>
        <dbReference type="Proteomes" id="UP001148482"/>
    </source>
</evidence>
<accession>A0A9X3CTX6</accession>
<evidence type="ECO:0008006" key="3">
    <source>
        <dbReference type="Google" id="ProtNLM"/>
    </source>
</evidence>